<dbReference type="Proteomes" id="UP000063308">
    <property type="component" value="Chromosome"/>
</dbReference>
<proteinExistence type="predicted"/>
<evidence type="ECO:0000313" key="3">
    <source>
        <dbReference type="Proteomes" id="UP000063308"/>
    </source>
</evidence>
<organism evidence="2 3">
    <name type="scientific">Bradyrhizobium diazoefficiens</name>
    <dbReference type="NCBI Taxonomy" id="1355477"/>
    <lineage>
        <taxon>Bacteria</taxon>
        <taxon>Pseudomonadati</taxon>
        <taxon>Pseudomonadota</taxon>
        <taxon>Alphaproteobacteria</taxon>
        <taxon>Hyphomicrobiales</taxon>
        <taxon>Nitrobacteraceae</taxon>
        <taxon>Bradyrhizobium</taxon>
    </lineage>
</organism>
<feature type="transmembrane region" description="Helical" evidence="1">
    <location>
        <begin position="12"/>
        <end position="29"/>
    </location>
</feature>
<gene>
    <name evidence="2" type="ORF">NK6_1850</name>
</gene>
<evidence type="ECO:0000313" key="2">
    <source>
        <dbReference type="EMBL" id="BAR55034.1"/>
    </source>
</evidence>
<keyword evidence="1" id="KW-1133">Transmembrane helix</keyword>
<name>A0A0E4FRV7_9BRAD</name>
<sequence>MGWLMHGLRKRSFGIIMILLALVALAPGSRS</sequence>
<dbReference type="EMBL" id="AP014685">
    <property type="protein sequence ID" value="BAR55034.1"/>
    <property type="molecule type" value="Genomic_DNA"/>
</dbReference>
<protein>
    <submittedName>
        <fullName evidence="2">Uncharacterized protein</fullName>
    </submittedName>
</protein>
<reference evidence="2 3" key="1">
    <citation type="submission" date="2014-11" db="EMBL/GenBank/DDBJ databases">
        <title>Symbiosis island explosion on the genome of extra-slow-growing strains of soybean bradyrhizobia with massive insertion sequences.</title>
        <authorList>
            <person name="Iida T."/>
            <person name="Minamisawa K."/>
        </authorList>
    </citation>
    <scope>NUCLEOTIDE SEQUENCE [LARGE SCALE GENOMIC DNA]</scope>
    <source>
        <strain evidence="2 3">NK6</strain>
    </source>
</reference>
<keyword evidence="1" id="KW-0812">Transmembrane</keyword>
<dbReference type="AlphaFoldDB" id="A0A0E4FRV7"/>
<keyword evidence="1" id="KW-0472">Membrane</keyword>
<accession>A0A0E4FRV7</accession>
<evidence type="ECO:0000256" key="1">
    <source>
        <dbReference type="SAM" id="Phobius"/>
    </source>
</evidence>